<keyword evidence="4" id="KW-0134">Cell wall</keyword>
<name>A0A6P2C502_9ACTN</name>
<keyword evidence="9" id="KW-1185">Reference proteome</keyword>
<dbReference type="Gene3D" id="3.40.720.10">
    <property type="entry name" value="Alkaline Phosphatase, subunit A"/>
    <property type="match status" value="2"/>
</dbReference>
<dbReference type="OrthoDB" id="4181857at2"/>
<gene>
    <name evidence="8" type="ORF">EAS64_12985</name>
</gene>
<accession>A0A6P2C502</accession>
<dbReference type="CDD" id="cd16013">
    <property type="entry name" value="AcpA"/>
    <property type="match status" value="1"/>
</dbReference>
<evidence type="ECO:0000256" key="6">
    <source>
        <dbReference type="ARBA" id="ARBA00023026"/>
    </source>
</evidence>
<dbReference type="EC" id="3.1.4.3" evidence="3"/>
<dbReference type="GO" id="GO:0009395">
    <property type="term" value="P:phospholipid catabolic process"/>
    <property type="evidence" value="ECO:0007669"/>
    <property type="project" value="TreeGrafter"/>
</dbReference>
<dbReference type="GO" id="GO:0034480">
    <property type="term" value="F:phosphatidylcholine phospholipase C activity"/>
    <property type="evidence" value="ECO:0007669"/>
    <property type="project" value="UniProtKB-EC"/>
</dbReference>
<evidence type="ECO:0000256" key="4">
    <source>
        <dbReference type="ARBA" id="ARBA00022512"/>
    </source>
</evidence>
<evidence type="ECO:0000256" key="3">
    <source>
        <dbReference type="ARBA" id="ARBA00012018"/>
    </source>
</evidence>
<dbReference type="Proteomes" id="UP000460272">
    <property type="component" value="Unassembled WGS sequence"/>
</dbReference>
<organism evidence="8 9">
    <name type="scientific">Trebonia kvetii</name>
    <dbReference type="NCBI Taxonomy" id="2480626"/>
    <lineage>
        <taxon>Bacteria</taxon>
        <taxon>Bacillati</taxon>
        <taxon>Actinomycetota</taxon>
        <taxon>Actinomycetes</taxon>
        <taxon>Streptosporangiales</taxon>
        <taxon>Treboniaceae</taxon>
        <taxon>Trebonia</taxon>
    </lineage>
</organism>
<dbReference type="PROSITE" id="PS51318">
    <property type="entry name" value="TAT"/>
    <property type="match status" value="1"/>
</dbReference>
<dbReference type="InterPro" id="IPR017850">
    <property type="entry name" value="Alkaline_phosphatase_core_sf"/>
</dbReference>
<dbReference type="RefSeq" id="WP_145853157.1">
    <property type="nucleotide sequence ID" value="NZ_RPFW01000002.1"/>
</dbReference>
<keyword evidence="6" id="KW-0843">Virulence</keyword>
<protein>
    <recommendedName>
        <fullName evidence="3">phospholipase C</fullName>
        <ecNumber evidence="3">3.1.4.3</ecNumber>
    </recommendedName>
</protein>
<proteinExistence type="inferred from homology"/>
<comment type="similarity">
    <text evidence="2">Belongs to the bacterial phospholipase C family.</text>
</comment>
<keyword evidence="5" id="KW-0378">Hydrolase</keyword>
<sequence>MSVSPLPSDPRPDGFARRSPLTRRRVLGAGTALAAGAVAPGLFGSAASATAATTTAKPAAQEAGHSAALRALGRTALRKPGSRPFPRLPAGTDTLPGIKHIVVLMMENHSFDNIFGMLGRGDGFTLGANGLPTATNPYPNGKKQHAFRMPTTCQLSGTPSQEWLASHNAYDKGRMDGFVRTRVGPTSSQIAGGVAMGYWTGADLPFTYSLAKAFPIGDRWFSSVMAQTFPNRRYLIAGTSAGMTDNDGTSALTFIVPAAGTIFNRLDHYGISWENYVATYPTGATPELFPLNDAVAEQLHHKALADFFTDAAAGKLPAFSFLDPNYGTQSQENPQNIVVGEALIAKVVHAIGASPLWLSTLFALMYDEHGGYYDHVPPPAAIPPDSIGPIVQPGESAYDGFARYGFRVPAVVVSPYAKRGHVSHVLYDHTSVLAMIERKWNLPALTYRDANANDLTDFLDLRALAAKKPTYAKLPPLARPGNTAAALACSTSGAGTIPPPGSISG</sequence>
<comment type="catalytic activity">
    <reaction evidence="7">
        <text>a 1,2-diacyl-sn-glycero-3-phosphocholine + H2O = phosphocholine + a 1,2-diacyl-sn-glycerol + H(+)</text>
        <dbReference type="Rhea" id="RHEA:10604"/>
        <dbReference type="ChEBI" id="CHEBI:15377"/>
        <dbReference type="ChEBI" id="CHEBI:15378"/>
        <dbReference type="ChEBI" id="CHEBI:17815"/>
        <dbReference type="ChEBI" id="CHEBI:57643"/>
        <dbReference type="ChEBI" id="CHEBI:295975"/>
        <dbReference type="EC" id="3.1.4.3"/>
    </reaction>
    <physiologicalReaction direction="left-to-right" evidence="7">
        <dbReference type="Rhea" id="RHEA:10605"/>
    </physiologicalReaction>
</comment>
<dbReference type="InterPro" id="IPR007312">
    <property type="entry name" value="Phosphoesterase"/>
</dbReference>
<evidence type="ECO:0000313" key="8">
    <source>
        <dbReference type="EMBL" id="TVZ05456.1"/>
    </source>
</evidence>
<evidence type="ECO:0000313" key="9">
    <source>
        <dbReference type="Proteomes" id="UP000460272"/>
    </source>
</evidence>
<dbReference type="EMBL" id="RPFW01000002">
    <property type="protein sequence ID" value="TVZ05456.1"/>
    <property type="molecule type" value="Genomic_DNA"/>
</dbReference>
<evidence type="ECO:0000256" key="7">
    <source>
        <dbReference type="ARBA" id="ARBA00048421"/>
    </source>
</evidence>
<dbReference type="Pfam" id="PF04185">
    <property type="entry name" value="Phosphoesterase"/>
    <property type="match status" value="1"/>
</dbReference>
<evidence type="ECO:0000256" key="2">
    <source>
        <dbReference type="ARBA" id="ARBA00009717"/>
    </source>
</evidence>
<dbReference type="PANTHER" id="PTHR31956">
    <property type="entry name" value="NON-SPECIFIC PHOSPHOLIPASE C4-RELATED"/>
    <property type="match status" value="1"/>
</dbReference>
<dbReference type="InterPro" id="IPR006311">
    <property type="entry name" value="TAT_signal"/>
</dbReference>
<comment type="subcellular location">
    <subcellularLocation>
        <location evidence="1">Secreted</location>
        <location evidence="1">Cell wall</location>
    </subcellularLocation>
</comment>
<dbReference type="PANTHER" id="PTHR31956:SF1">
    <property type="entry name" value="NON-SPECIFIC PHOSPHOLIPASE C1"/>
    <property type="match status" value="1"/>
</dbReference>
<evidence type="ECO:0000256" key="1">
    <source>
        <dbReference type="ARBA" id="ARBA00004191"/>
    </source>
</evidence>
<evidence type="ECO:0000256" key="5">
    <source>
        <dbReference type="ARBA" id="ARBA00022801"/>
    </source>
</evidence>
<comment type="caution">
    <text evidence="8">The sequence shown here is derived from an EMBL/GenBank/DDBJ whole genome shotgun (WGS) entry which is preliminary data.</text>
</comment>
<dbReference type="AlphaFoldDB" id="A0A6P2C502"/>
<keyword evidence="4" id="KW-0964">Secreted</keyword>
<reference evidence="8 9" key="1">
    <citation type="submission" date="2018-11" db="EMBL/GenBank/DDBJ databases">
        <title>Trebonia kvetii gen.nov., sp.nov., a novel acidophilic actinobacterium, and proposal of the new actinobacterial family Treboniaceae fam. nov.</title>
        <authorList>
            <person name="Rapoport D."/>
            <person name="Sagova-Mareckova M."/>
            <person name="Sedlacek I."/>
            <person name="Provaznik J."/>
            <person name="Kralova S."/>
            <person name="Pavlinic D."/>
            <person name="Benes V."/>
            <person name="Kopecky J."/>
        </authorList>
    </citation>
    <scope>NUCLEOTIDE SEQUENCE [LARGE SCALE GENOMIC DNA]</scope>
    <source>
        <strain evidence="8 9">15Tr583</strain>
    </source>
</reference>